<comment type="caution">
    <text evidence="2">The sequence shown here is derived from an EMBL/GenBank/DDBJ whole genome shotgun (WGS) entry which is preliminary data.</text>
</comment>
<proteinExistence type="predicted"/>
<dbReference type="EMBL" id="SPHZ02000009">
    <property type="protein sequence ID" value="KAF0900861.1"/>
    <property type="molecule type" value="Genomic_DNA"/>
</dbReference>
<gene>
    <name evidence="2" type="ORF">E2562_035782</name>
</gene>
<reference evidence="2 3" key="1">
    <citation type="submission" date="2019-11" db="EMBL/GenBank/DDBJ databases">
        <title>Whole genome sequence of Oryza granulata.</title>
        <authorList>
            <person name="Li W."/>
        </authorList>
    </citation>
    <scope>NUCLEOTIDE SEQUENCE [LARGE SCALE GENOMIC DNA]</scope>
    <source>
        <strain evidence="3">cv. Menghai</strain>
        <tissue evidence="2">Leaf</tissue>
    </source>
</reference>
<dbReference type="Proteomes" id="UP000479710">
    <property type="component" value="Unassembled WGS sequence"/>
</dbReference>
<sequence>MRAPLGMAGAGFSDLQPELMAKIHDRLSFLDRLAFSAVSAPSRYAFKPEPPWLVLPGDVPQVKVFDEKRTRWEAAKDVGDLAVLVGVNSSLCVSTTKHPELKAGCVYYTDDEIGKASLRRQGADGPHRLRGHDADSKRNVGVYSLRDGTVESIPELGDHLSWPPPAWFTLSFP</sequence>
<dbReference type="PANTHER" id="PTHR45560">
    <property type="entry name" value="OS04G0163150 PROTEIN-RELATED"/>
    <property type="match status" value="1"/>
</dbReference>
<feature type="domain" description="KIB1-4 beta-propeller" evidence="1">
    <location>
        <begin position="62"/>
        <end position="144"/>
    </location>
</feature>
<evidence type="ECO:0000259" key="1">
    <source>
        <dbReference type="Pfam" id="PF03478"/>
    </source>
</evidence>
<dbReference type="PANTHER" id="PTHR45560:SF4">
    <property type="entry name" value="OS04G0164500 PROTEIN"/>
    <property type="match status" value="1"/>
</dbReference>
<dbReference type="InterPro" id="IPR005174">
    <property type="entry name" value="KIB1-4_b-propeller"/>
</dbReference>
<evidence type="ECO:0000313" key="3">
    <source>
        <dbReference type="Proteomes" id="UP000479710"/>
    </source>
</evidence>
<protein>
    <recommendedName>
        <fullName evidence="1">KIB1-4 beta-propeller domain-containing protein</fullName>
    </recommendedName>
</protein>
<organism evidence="2 3">
    <name type="scientific">Oryza meyeriana var. granulata</name>
    <dbReference type="NCBI Taxonomy" id="110450"/>
    <lineage>
        <taxon>Eukaryota</taxon>
        <taxon>Viridiplantae</taxon>
        <taxon>Streptophyta</taxon>
        <taxon>Embryophyta</taxon>
        <taxon>Tracheophyta</taxon>
        <taxon>Spermatophyta</taxon>
        <taxon>Magnoliopsida</taxon>
        <taxon>Liliopsida</taxon>
        <taxon>Poales</taxon>
        <taxon>Poaceae</taxon>
        <taxon>BOP clade</taxon>
        <taxon>Oryzoideae</taxon>
        <taxon>Oryzeae</taxon>
        <taxon>Oryzinae</taxon>
        <taxon>Oryza</taxon>
        <taxon>Oryza meyeriana</taxon>
    </lineage>
</organism>
<dbReference type="AlphaFoldDB" id="A0A6G1CLA2"/>
<dbReference type="OrthoDB" id="694239at2759"/>
<keyword evidence="3" id="KW-1185">Reference proteome</keyword>
<evidence type="ECO:0000313" key="2">
    <source>
        <dbReference type="EMBL" id="KAF0900861.1"/>
    </source>
</evidence>
<accession>A0A6G1CLA2</accession>
<dbReference type="Pfam" id="PF03478">
    <property type="entry name" value="Beta-prop_KIB1-4"/>
    <property type="match status" value="1"/>
</dbReference>
<name>A0A6G1CLA2_9ORYZ</name>